<name>A0A849I9H5_9HYPH</name>
<organism evidence="1 2">
    <name type="scientific">Enterovirga aerilata</name>
    <dbReference type="NCBI Taxonomy" id="2730920"/>
    <lineage>
        <taxon>Bacteria</taxon>
        <taxon>Pseudomonadati</taxon>
        <taxon>Pseudomonadota</taxon>
        <taxon>Alphaproteobacteria</taxon>
        <taxon>Hyphomicrobiales</taxon>
        <taxon>Methylobacteriaceae</taxon>
        <taxon>Enterovirga</taxon>
    </lineage>
</organism>
<keyword evidence="2" id="KW-1185">Reference proteome</keyword>
<comment type="caution">
    <text evidence="1">The sequence shown here is derived from an EMBL/GenBank/DDBJ whole genome shotgun (WGS) entry which is preliminary data.</text>
</comment>
<gene>
    <name evidence="1" type="ORF">HJG44_19120</name>
</gene>
<protein>
    <submittedName>
        <fullName evidence="1">Uncharacterized protein</fullName>
    </submittedName>
</protein>
<evidence type="ECO:0000313" key="2">
    <source>
        <dbReference type="Proteomes" id="UP000564885"/>
    </source>
</evidence>
<evidence type="ECO:0000313" key="1">
    <source>
        <dbReference type="EMBL" id="NNM74474.1"/>
    </source>
</evidence>
<dbReference type="AlphaFoldDB" id="A0A849I9H5"/>
<proteinExistence type="predicted"/>
<sequence>MPKPRTRRLLCLTCSLPMTRDDREHYGYACHACVVREHELTVTLRSDPDHPDLWRLSEGPVHLGYRRREAQE</sequence>
<accession>A0A849I9H5</accession>
<dbReference type="EMBL" id="JABEPP010000005">
    <property type="protein sequence ID" value="NNM74474.1"/>
    <property type="molecule type" value="Genomic_DNA"/>
</dbReference>
<dbReference type="RefSeq" id="WP_171219904.1">
    <property type="nucleotide sequence ID" value="NZ_JABEPP010000005.1"/>
</dbReference>
<dbReference type="Proteomes" id="UP000564885">
    <property type="component" value="Unassembled WGS sequence"/>
</dbReference>
<reference evidence="1 2" key="1">
    <citation type="submission" date="2020-04" db="EMBL/GenBank/DDBJ databases">
        <title>Enterovirga sp. isolate from soil.</title>
        <authorList>
            <person name="Chea S."/>
            <person name="Kim D.-U."/>
        </authorList>
    </citation>
    <scope>NUCLEOTIDE SEQUENCE [LARGE SCALE GENOMIC DNA]</scope>
    <source>
        <strain evidence="1 2">DB1703</strain>
    </source>
</reference>